<evidence type="ECO:0000256" key="2">
    <source>
        <dbReference type="ARBA" id="ARBA00022517"/>
    </source>
</evidence>
<dbReference type="GO" id="GO:0000967">
    <property type="term" value="P:rRNA 5'-end processing"/>
    <property type="evidence" value="ECO:0007669"/>
    <property type="project" value="UniProtKB-UniRule"/>
</dbReference>
<evidence type="ECO:0000313" key="7">
    <source>
        <dbReference type="EMBL" id="RDU71468.1"/>
    </source>
</evidence>
<dbReference type="FunFam" id="3.30.420.140:FF:000013">
    <property type="entry name" value="Putative pre-16S rRNA nuclease"/>
    <property type="match status" value="1"/>
</dbReference>
<dbReference type="GO" id="GO:0016788">
    <property type="term" value="F:hydrolase activity, acting on ester bonds"/>
    <property type="evidence" value="ECO:0007669"/>
    <property type="project" value="UniProtKB-UniRule"/>
</dbReference>
<reference evidence="7 8" key="1">
    <citation type="submission" date="2018-04" db="EMBL/GenBank/DDBJ databases">
        <title>Novel Campyloabacter and Helicobacter Species and Strains.</title>
        <authorList>
            <person name="Mannion A.J."/>
            <person name="Shen Z."/>
            <person name="Fox J.G."/>
        </authorList>
    </citation>
    <scope>NUCLEOTIDE SEQUENCE [LARGE SCALE GENOMIC DNA]</scope>
    <source>
        <strain evidence="7 8">MIT 04-9366</strain>
    </source>
</reference>
<comment type="caution">
    <text evidence="7">The sequence shown here is derived from an EMBL/GenBank/DDBJ whole genome shotgun (WGS) entry which is preliminary data.</text>
</comment>
<name>A0A3D8J1V3_9HELI</name>
<comment type="subcellular location">
    <subcellularLocation>
        <location evidence="5">Cytoplasm</location>
    </subcellularLocation>
</comment>
<evidence type="ECO:0000256" key="1">
    <source>
        <dbReference type="ARBA" id="ARBA00022490"/>
    </source>
</evidence>
<dbReference type="GO" id="GO:0005829">
    <property type="term" value="C:cytosol"/>
    <property type="evidence" value="ECO:0007669"/>
    <property type="project" value="TreeGrafter"/>
</dbReference>
<organism evidence="7 8">
    <name type="scientific">Helicobacter brantae</name>
    <dbReference type="NCBI Taxonomy" id="375927"/>
    <lineage>
        <taxon>Bacteria</taxon>
        <taxon>Pseudomonadati</taxon>
        <taxon>Campylobacterota</taxon>
        <taxon>Epsilonproteobacteria</taxon>
        <taxon>Campylobacterales</taxon>
        <taxon>Helicobacteraceae</taxon>
        <taxon>Helicobacter</taxon>
    </lineage>
</organism>
<evidence type="ECO:0000256" key="3">
    <source>
        <dbReference type="ARBA" id="ARBA00022722"/>
    </source>
</evidence>
<comment type="function">
    <text evidence="5">Could be a nuclease involved in processing of the 5'-end of pre-16S rRNA.</text>
</comment>
<dbReference type="RefSeq" id="WP_115569180.1">
    <property type="nucleotide sequence ID" value="NZ_NXLV01000003.1"/>
</dbReference>
<dbReference type="NCBIfam" id="NF001026">
    <property type="entry name" value="PRK00109.2-2"/>
    <property type="match status" value="1"/>
</dbReference>
<keyword evidence="8" id="KW-1185">Reference proteome</keyword>
<gene>
    <name evidence="7" type="ORF">CQA58_02685</name>
</gene>
<dbReference type="Proteomes" id="UP000257045">
    <property type="component" value="Unassembled WGS sequence"/>
</dbReference>
<keyword evidence="4 5" id="KW-0378">Hydrolase</keyword>
<evidence type="ECO:0000256" key="5">
    <source>
        <dbReference type="HAMAP-Rule" id="MF_00651"/>
    </source>
</evidence>
<dbReference type="PANTHER" id="PTHR33317:SF4">
    <property type="entry name" value="POLYNUCLEOTIDYL TRANSFERASE, RIBONUCLEASE H-LIKE SUPERFAMILY PROTEIN"/>
    <property type="match status" value="1"/>
</dbReference>
<dbReference type="PANTHER" id="PTHR33317">
    <property type="entry name" value="POLYNUCLEOTIDYL TRANSFERASE, RIBONUCLEASE H-LIKE SUPERFAMILY PROTEIN"/>
    <property type="match status" value="1"/>
</dbReference>
<dbReference type="InterPro" id="IPR012337">
    <property type="entry name" value="RNaseH-like_sf"/>
</dbReference>
<evidence type="ECO:0000313" key="8">
    <source>
        <dbReference type="Proteomes" id="UP000257045"/>
    </source>
</evidence>
<dbReference type="CDD" id="cd16964">
    <property type="entry name" value="YqgF"/>
    <property type="match status" value="1"/>
</dbReference>
<dbReference type="InterPro" id="IPR037027">
    <property type="entry name" value="YqgF/RNaseH-like_dom_sf"/>
</dbReference>
<keyword evidence="3 5" id="KW-0540">Nuclease</keyword>
<evidence type="ECO:0000256" key="4">
    <source>
        <dbReference type="ARBA" id="ARBA00022801"/>
    </source>
</evidence>
<dbReference type="GO" id="GO:0004518">
    <property type="term" value="F:nuclease activity"/>
    <property type="evidence" value="ECO:0007669"/>
    <property type="project" value="UniProtKB-KW"/>
</dbReference>
<evidence type="ECO:0000259" key="6">
    <source>
        <dbReference type="SMART" id="SM00732"/>
    </source>
</evidence>
<protein>
    <recommendedName>
        <fullName evidence="5">Putative pre-16S rRNA nuclease</fullName>
        <ecNumber evidence="5">3.1.-.-</ecNumber>
    </recommendedName>
</protein>
<dbReference type="NCBIfam" id="TIGR00250">
    <property type="entry name" value="RNAse_H_YqgF"/>
    <property type="match status" value="1"/>
</dbReference>
<keyword evidence="2 5" id="KW-0690">Ribosome biogenesis</keyword>
<dbReference type="Pfam" id="PF03652">
    <property type="entry name" value="RuvX"/>
    <property type="match status" value="1"/>
</dbReference>
<dbReference type="SUPFAM" id="SSF53098">
    <property type="entry name" value="Ribonuclease H-like"/>
    <property type="match status" value="1"/>
</dbReference>
<dbReference type="HAMAP" id="MF_00651">
    <property type="entry name" value="Nuclease_YqgF"/>
    <property type="match status" value="1"/>
</dbReference>
<dbReference type="AlphaFoldDB" id="A0A3D8J1V3"/>
<dbReference type="InterPro" id="IPR005227">
    <property type="entry name" value="YqgF"/>
</dbReference>
<feature type="domain" description="YqgF/RNase H-like" evidence="6">
    <location>
        <begin position="3"/>
        <end position="100"/>
    </location>
</feature>
<proteinExistence type="inferred from homology"/>
<keyword evidence="1 5" id="KW-0963">Cytoplasm</keyword>
<accession>A0A3D8J1V3</accession>
<dbReference type="EMBL" id="NXLV01000003">
    <property type="protein sequence ID" value="RDU71468.1"/>
    <property type="molecule type" value="Genomic_DNA"/>
</dbReference>
<comment type="similarity">
    <text evidence="5">Belongs to the YqgF HJR family.</text>
</comment>
<dbReference type="InterPro" id="IPR006641">
    <property type="entry name" value="YqgF/RNaseH-like_dom"/>
</dbReference>
<dbReference type="OrthoDB" id="9796140at2"/>
<dbReference type="SMART" id="SM00732">
    <property type="entry name" value="YqgFc"/>
    <property type="match status" value="1"/>
</dbReference>
<dbReference type="EC" id="3.1.-.-" evidence="5"/>
<sequence>MSANLLSCDIGLKRIGVAIYTQGIALPLPPILRKNRTQASLELSTLLKERQITKLIIGLPKSQREEEIHEMERRIRHFISLLDFGGEVIYIDEGYSSVEAMERLKTLGKKERSEKIKNGELDSLSALIILERYLGVL</sequence>
<dbReference type="Gene3D" id="3.30.420.140">
    <property type="entry name" value="YqgF/RNase H-like domain"/>
    <property type="match status" value="1"/>
</dbReference>